<dbReference type="Proteomes" id="UP000314294">
    <property type="component" value="Unassembled WGS sequence"/>
</dbReference>
<dbReference type="AlphaFoldDB" id="A0A4Z2IEU8"/>
<evidence type="ECO:0000313" key="3">
    <source>
        <dbReference type="Proteomes" id="UP000314294"/>
    </source>
</evidence>
<evidence type="ECO:0000313" key="2">
    <source>
        <dbReference type="EMBL" id="TNN75593.1"/>
    </source>
</evidence>
<name>A0A4Z2IEU8_9TELE</name>
<keyword evidence="3" id="KW-1185">Reference proteome</keyword>
<protein>
    <submittedName>
        <fullName evidence="2">Uncharacterized protein</fullName>
    </submittedName>
</protein>
<accession>A0A4Z2IEU8</accession>
<feature type="signal peptide" evidence="1">
    <location>
        <begin position="1"/>
        <end position="19"/>
    </location>
</feature>
<dbReference type="EMBL" id="SRLO01000101">
    <property type="protein sequence ID" value="TNN75593.1"/>
    <property type="molecule type" value="Genomic_DNA"/>
</dbReference>
<keyword evidence="1" id="KW-0732">Signal</keyword>
<gene>
    <name evidence="2" type="ORF">EYF80_014143</name>
</gene>
<evidence type="ECO:0000256" key="1">
    <source>
        <dbReference type="SAM" id="SignalP"/>
    </source>
</evidence>
<sequence>MIFVTFLFELVVSFAFATGAHIACGRDTQGLNLAQQTLRRSVPTASSDHPAGLAGPSATEGGVIAPGKKGRISGIRAMLVQIGPSYFPLPSLLLADIRSHESRMDEIGLGLDNNGGLETVAGSIVASRIGVF</sequence>
<comment type="caution">
    <text evidence="2">The sequence shown here is derived from an EMBL/GenBank/DDBJ whole genome shotgun (WGS) entry which is preliminary data.</text>
</comment>
<reference evidence="2 3" key="1">
    <citation type="submission" date="2019-03" db="EMBL/GenBank/DDBJ databases">
        <title>First draft genome of Liparis tanakae, snailfish: a comprehensive survey of snailfish specific genes.</title>
        <authorList>
            <person name="Kim W."/>
            <person name="Song I."/>
            <person name="Jeong J.-H."/>
            <person name="Kim D."/>
            <person name="Kim S."/>
            <person name="Ryu S."/>
            <person name="Song J.Y."/>
            <person name="Lee S.K."/>
        </authorList>
    </citation>
    <scope>NUCLEOTIDE SEQUENCE [LARGE SCALE GENOMIC DNA]</scope>
    <source>
        <tissue evidence="2">Muscle</tissue>
    </source>
</reference>
<proteinExistence type="predicted"/>
<organism evidence="2 3">
    <name type="scientific">Liparis tanakae</name>
    <name type="common">Tanaka's snailfish</name>
    <dbReference type="NCBI Taxonomy" id="230148"/>
    <lineage>
        <taxon>Eukaryota</taxon>
        <taxon>Metazoa</taxon>
        <taxon>Chordata</taxon>
        <taxon>Craniata</taxon>
        <taxon>Vertebrata</taxon>
        <taxon>Euteleostomi</taxon>
        <taxon>Actinopterygii</taxon>
        <taxon>Neopterygii</taxon>
        <taxon>Teleostei</taxon>
        <taxon>Neoteleostei</taxon>
        <taxon>Acanthomorphata</taxon>
        <taxon>Eupercaria</taxon>
        <taxon>Perciformes</taxon>
        <taxon>Cottioidei</taxon>
        <taxon>Cottales</taxon>
        <taxon>Liparidae</taxon>
        <taxon>Liparis</taxon>
    </lineage>
</organism>
<feature type="chain" id="PRO_5021345393" evidence="1">
    <location>
        <begin position="20"/>
        <end position="132"/>
    </location>
</feature>